<dbReference type="Pfam" id="PF05743">
    <property type="entry name" value="UEV"/>
    <property type="match status" value="1"/>
</dbReference>
<dbReference type="AlphaFoldDB" id="A0A3B0N1F0"/>
<dbReference type="Gene3D" id="3.10.110.10">
    <property type="entry name" value="Ubiquitin Conjugating Enzyme"/>
    <property type="match status" value="1"/>
</dbReference>
<sequence length="294" mass="33870">MDSNLKSALKKHFSNYEMLMCDINGLFGKYHNFSCSMSTSFDGHKLNISGTVPYMFSGFTLNAPLLIQVFSDYPFSCPLFFVPGRNTKIVKNHPNVDLRGNVTLKYLDEWNHTSKLVQAVDHLCYAFSKMSPILTFSNSPETILKSQFTQSPPEVTNQPMPENLFAKHKLSDRDRNLVEHAHENILTLLKKNRQDVIKQYNFNMKKYELHRKILLNWVEALLELNIVNLKMDEVEGKLENELNSDALEKAESLQDEVAELVRNLTNSRQILSSLEHGELEIEQVVKFKDPDSEK</sequence>
<name>A0A3B0N1F0_THEAN</name>
<dbReference type="GO" id="GO:0000813">
    <property type="term" value="C:ESCRT I complex"/>
    <property type="evidence" value="ECO:0007669"/>
    <property type="project" value="TreeGrafter"/>
</dbReference>
<keyword evidence="1" id="KW-0175">Coiled coil</keyword>
<dbReference type="InterPro" id="IPR016135">
    <property type="entry name" value="UBQ-conjugating_enzyme/RWD"/>
</dbReference>
<dbReference type="GO" id="GO:0015031">
    <property type="term" value="P:protein transport"/>
    <property type="evidence" value="ECO:0007669"/>
    <property type="project" value="InterPro"/>
</dbReference>
<dbReference type="InterPro" id="IPR052070">
    <property type="entry name" value="ESCRT-I_UEV_domain"/>
</dbReference>
<gene>
    <name evidence="3" type="ORF">TAT_000072600</name>
    <name evidence="4" type="ORF">TAV_000072100</name>
</gene>
<dbReference type="EMBL" id="UIVS01000001">
    <property type="protein sequence ID" value="SVP90018.1"/>
    <property type="molecule type" value="Genomic_DNA"/>
</dbReference>
<dbReference type="PROSITE" id="PS51322">
    <property type="entry name" value="UEV"/>
    <property type="match status" value="1"/>
</dbReference>
<dbReference type="GO" id="GO:0043130">
    <property type="term" value="F:ubiquitin binding"/>
    <property type="evidence" value="ECO:0007669"/>
    <property type="project" value="TreeGrafter"/>
</dbReference>
<dbReference type="CDD" id="cd11685">
    <property type="entry name" value="UEV_TSG101-like"/>
    <property type="match status" value="1"/>
</dbReference>
<dbReference type="InterPro" id="IPR008883">
    <property type="entry name" value="UEV_N"/>
</dbReference>
<dbReference type="VEuPathDB" id="PiroplasmaDB:TA06765"/>
<proteinExistence type="predicted"/>
<evidence type="ECO:0000256" key="1">
    <source>
        <dbReference type="SAM" id="Coils"/>
    </source>
</evidence>
<evidence type="ECO:0000259" key="2">
    <source>
        <dbReference type="PROSITE" id="PS51322"/>
    </source>
</evidence>
<organism evidence="3">
    <name type="scientific">Theileria annulata</name>
    <dbReference type="NCBI Taxonomy" id="5874"/>
    <lineage>
        <taxon>Eukaryota</taxon>
        <taxon>Sar</taxon>
        <taxon>Alveolata</taxon>
        <taxon>Apicomplexa</taxon>
        <taxon>Aconoidasida</taxon>
        <taxon>Piroplasmida</taxon>
        <taxon>Theileriidae</taxon>
        <taxon>Theileria</taxon>
    </lineage>
</organism>
<evidence type="ECO:0000313" key="4">
    <source>
        <dbReference type="EMBL" id="SVP90018.1"/>
    </source>
</evidence>
<reference evidence="3" key="1">
    <citation type="submission" date="2018-07" db="EMBL/GenBank/DDBJ databases">
        <authorList>
            <person name="Quirk P.G."/>
            <person name="Krulwich T.A."/>
        </authorList>
    </citation>
    <scope>NUCLEOTIDE SEQUENCE</scope>
    <source>
        <strain evidence="3">Anand</strain>
    </source>
</reference>
<protein>
    <submittedName>
        <fullName evidence="3">UEV domain/Ubiquitin-conjugating enzyme, putative</fullName>
    </submittedName>
</protein>
<feature type="domain" description="UEV" evidence="2">
    <location>
        <begin position="1"/>
        <end position="137"/>
    </location>
</feature>
<dbReference type="PANTHER" id="PTHR23306:SF3">
    <property type="entry name" value="TUMOR SUPPRESSOR PROTEIN 101"/>
    <property type="match status" value="1"/>
</dbReference>
<evidence type="ECO:0000313" key="3">
    <source>
        <dbReference type="EMBL" id="SVP88874.1"/>
    </source>
</evidence>
<dbReference type="GO" id="GO:0008333">
    <property type="term" value="P:endosome to lysosome transport"/>
    <property type="evidence" value="ECO:0007669"/>
    <property type="project" value="TreeGrafter"/>
</dbReference>
<dbReference type="PANTHER" id="PTHR23306">
    <property type="entry name" value="TUMOR SUSCEPTIBILITY GENE 101 PROTEIN-RELATED"/>
    <property type="match status" value="1"/>
</dbReference>
<feature type="coiled-coil region" evidence="1">
    <location>
        <begin position="243"/>
        <end position="270"/>
    </location>
</feature>
<dbReference type="EMBL" id="UIVT01000001">
    <property type="protein sequence ID" value="SVP88874.1"/>
    <property type="molecule type" value="Genomic_DNA"/>
</dbReference>
<accession>A0A3B0N1F0</accession>
<dbReference type="SUPFAM" id="SSF54495">
    <property type="entry name" value="UBC-like"/>
    <property type="match status" value="1"/>
</dbReference>